<evidence type="ECO:0000313" key="3">
    <source>
        <dbReference type="Proteomes" id="UP000238348"/>
    </source>
</evidence>
<name>A0A2L0FBI6_SORCE</name>
<proteinExistence type="predicted"/>
<protein>
    <recommendedName>
        <fullName evidence="1">SnoaL-like domain-containing protein</fullName>
    </recommendedName>
</protein>
<dbReference type="EMBL" id="CP012673">
    <property type="protein sequence ID" value="AUX48965.1"/>
    <property type="molecule type" value="Genomic_DNA"/>
</dbReference>
<dbReference type="AlphaFoldDB" id="A0A2L0FBI6"/>
<accession>A0A2L0FBI6</accession>
<organism evidence="2 3">
    <name type="scientific">Sorangium cellulosum</name>
    <name type="common">Polyangium cellulosum</name>
    <dbReference type="NCBI Taxonomy" id="56"/>
    <lineage>
        <taxon>Bacteria</taxon>
        <taxon>Pseudomonadati</taxon>
        <taxon>Myxococcota</taxon>
        <taxon>Polyangia</taxon>
        <taxon>Polyangiales</taxon>
        <taxon>Polyangiaceae</taxon>
        <taxon>Sorangium</taxon>
    </lineage>
</organism>
<sequence length="150" mass="17121">MTEDRNEAQAIQNVIARVAHHLDRRRWTELRGLYADVVVNDFTSLLGGEPQVQKVDELLAGWRRFHEAIDGSQHFLGPLDIEVRGKQASAECHVRAYHQFARAPGGAEWMVAGHYRYELTREEGGWKIGKVRFEIGYQTGNTNMFQEALA</sequence>
<reference evidence="2 3" key="1">
    <citation type="submission" date="2015-09" db="EMBL/GenBank/DDBJ databases">
        <title>Sorangium comparison.</title>
        <authorList>
            <person name="Zaburannyi N."/>
            <person name="Bunk B."/>
            <person name="Overmann J."/>
            <person name="Mueller R."/>
        </authorList>
    </citation>
    <scope>NUCLEOTIDE SEQUENCE [LARGE SCALE GENOMIC DNA]</scope>
    <source>
        <strain evidence="2 3">So ce26</strain>
    </source>
</reference>
<gene>
    <name evidence="2" type="ORF">SOCE26_105100</name>
</gene>
<evidence type="ECO:0000313" key="2">
    <source>
        <dbReference type="EMBL" id="AUX48965.1"/>
    </source>
</evidence>
<evidence type="ECO:0000259" key="1">
    <source>
        <dbReference type="Pfam" id="PF13577"/>
    </source>
</evidence>
<dbReference type="InterPro" id="IPR032710">
    <property type="entry name" value="NTF2-like_dom_sf"/>
</dbReference>
<dbReference type="RefSeq" id="WP_104986745.1">
    <property type="nucleotide sequence ID" value="NZ_CP012673.1"/>
</dbReference>
<dbReference type="Gene3D" id="3.10.450.50">
    <property type="match status" value="1"/>
</dbReference>
<feature type="domain" description="SnoaL-like" evidence="1">
    <location>
        <begin position="8"/>
        <end position="131"/>
    </location>
</feature>
<dbReference type="InterPro" id="IPR037401">
    <property type="entry name" value="SnoaL-like"/>
</dbReference>
<dbReference type="CDD" id="cd00531">
    <property type="entry name" value="NTF2_like"/>
    <property type="match status" value="1"/>
</dbReference>
<dbReference type="Proteomes" id="UP000238348">
    <property type="component" value="Chromosome"/>
</dbReference>
<dbReference type="OrthoDB" id="5464938at2"/>
<dbReference type="Pfam" id="PF13577">
    <property type="entry name" value="SnoaL_4"/>
    <property type="match status" value="1"/>
</dbReference>
<dbReference type="SUPFAM" id="SSF54427">
    <property type="entry name" value="NTF2-like"/>
    <property type="match status" value="1"/>
</dbReference>